<dbReference type="InterPro" id="IPR003710">
    <property type="entry name" value="ApbA"/>
</dbReference>
<dbReference type="InterPro" id="IPR013332">
    <property type="entry name" value="KPR_N"/>
</dbReference>
<dbReference type="SUPFAM" id="SSF51735">
    <property type="entry name" value="NAD(P)-binding Rossmann-fold domains"/>
    <property type="match status" value="1"/>
</dbReference>
<feature type="domain" description="Ketopantoate reductase C-terminal" evidence="6">
    <location>
        <begin position="178"/>
        <end position="302"/>
    </location>
</feature>
<dbReference type="PANTHER" id="PTHR21708:SF26">
    <property type="entry name" value="2-DEHYDROPANTOATE 2-REDUCTASE"/>
    <property type="match status" value="1"/>
</dbReference>
<name>A0A2S7MW39_9BACI</name>
<keyword evidence="4" id="KW-0566">Pantothenate biosynthesis</keyword>
<gene>
    <name evidence="7" type="ORF">CYL18_16290</name>
</gene>
<dbReference type="AlphaFoldDB" id="A0A2S7MW39"/>
<evidence type="ECO:0000259" key="6">
    <source>
        <dbReference type="Pfam" id="PF08546"/>
    </source>
</evidence>
<dbReference type="EC" id="1.1.1.169" evidence="4"/>
<keyword evidence="2 4" id="KW-0521">NADP</keyword>
<dbReference type="InterPro" id="IPR036291">
    <property type="entry name" value="NAD(P)-bd_dom_sf"/>
</dbReference>
<dbReference type="InterPro" id="IPR013328">
    <property type="entry name" value="6PGD_dom2"/>
</dbReference>
<evidence type="ECO:0000313" key="7">
    <source>
        <dbReference type="EMBL" id="PQD94032.1"/>
    </source>
</evidence>
<dbReference type="PANTHER" id="PTHR21708">
    <property type="entry name" value="PROBABLE 2-DEHYDROPANTOATE 2-REDUCTASE"/>
    <property type="match status" value="1"/>
</dbReference>
<keyword evidence="8" id="KW-1185">Reference proteome</keyword>
<dbReference type="Proteomes" id="UP000239663">
    <property type="component" value="Unassembled WGS sequence"/>
</dbReference>
<proteinExistence type="inferred from homology"/>
<dbReference type="InterPro" id="IPR051402">
    <property type="entry name" value="KPR-Related"/>
</dbReference>
<feature type="domain" description="Ketopantoate reductase N-terminal" evidence="5">
    <location>
        <begin position="7"/>
        <end position="126"/>
    </location>
</feature>
<evidence type="ECO:0000256" key="2">
    <source>
        <dbReference type="ARBA" id="ARBA00022857"/>
    </source>
</evidence>
<protein>
    <recommendedName>
        <fullName evidence="4">2-dehydropantoate 2-reductase</fullName>
        <ecNumber evidence="4">1.1.1.169</ecNumber>
    </recommendedName>
    <alternativeName>
        <fullName evidence="4">Ketopantoate reductase</fullName>
    </alternativeName>
</protein>
<dbReference type="InterPro" id="IPR008927">
    <property type="entry name" value="6-PGluconate_DH-like_C_sf"/>
</dbReference>
<evidence type="ECO:0000256" key="4">
    <source>
        <dbReference type="RuleBase" id="RU362068"/>
    </source>
</evidence>
<accession>A0A2S7MW39</accession>
<evidence type="ECO:0000256" key="3">
    <source>
        <dbReference type="ARBA" id="ARBA00023002"/>
    </source>
</evidence>
<dbReference type="GO" id="GO:0005737">
    <property type="term" value="C:cytoplasm"/>
    <property type="evidence" value="ECO:0007669"/>
    <property type="project" value="TreeGrafter"/>
</dbReference>
<evidence type="ECO:0000259" key="5">
    <source>
        <dbReference type="Pfam" id="PF02558"/>
    </source>
</evidence>
<dbReference type="RefSeq" id="WP_104850573.1">
    <property type="nucleotide sequence ID" value="NZ_PKOZ01000015.1"/>
</dbReference>
<comment type="catalytic activity">
    <reaction evidence="4">
        <text>(R)-pantoate + NADP(+) = 2-dehydropantoate + NADPH + H(+)</text>
        <dbReference type="Rhea" id="RHEA:16233"/>
        <dbReference type="ChEBI" id="CHEBI:11561"/>
        <dbReference type="ChEBI" id="CHEBI:15378"/>
        <dbReference type="ChEBI" id="CHEBI:15980"/>
        <dbReference type="ChEBI" id="CHEBI:57783"/>
        <dbReference type="ChEBI" id="CHEBI:58349"/>
        <dbReference type="EC" id="1.1.1.169"/>
    </reaction>
</comment>
<dbReference type="Gene3D" id="1.10.1040.10">
    <property type="entry name" value="N-(1-d-carboxylethyl)-l-norvaline Dehydrogenase, domain 2"/>
    <property type="match status" value="1"/>
</dbReference>
<dbReference type="NCBIfam" id="TIGR00745">
    <property type="entry name" value="apbA_panE"/>
    <property type="match status" value="1"/>
</dbReference>
<comment type="function">
    <text evidence="4">Catalyzes the NADPH-dependent reduction of ketopantoate into pantoic acid.</text>
</comment>
<dbReference type="Gene3D" id="3.40.50.720">
    <property type="entry name" value="NAD(P)-binding Rossmann-like Domain"/>
    <property type="match status" value="1"/>
</dbReference>
<dbReference type="InterPro" id="IPR013752">
    <property type="entry name" value="KPA_reductase"/>
</dbReference>
<evidence type="ECO:0000256" key="1">
    <source>
        <dbReference type="ARBA" id="ARBA00007870"/>
    </source>
</evidence>
<sequence>MAIKKVSIIGLGALGVLFGHHLSKRMKLEDLRIIADQYRISRYEEEMVYSNGELCEFQYVTPEEECSPADLLIISVKFNGLDEALHSVRKHVGENTIILSLLNGITSESIIGHVYGMDKVLYCVAQGMDAVKSGNKLTYENMGMLCFGSKEPGVVSPKAKELADFFEEMDIPYELVTDMHRRQWGKFMLNVGVNQTVAVYQTNYGGVQCEGRARDTMIAAMREVIALSGKEGVHLTEEDLQYWLDILGTLGASGKPSMAQDAEAHRPSEVELFAGTVIEMGRKHGLPTPVNEELYEKIRRMEMHYSAQ</sequence>
<evidence type="ECO:0000313" key="8">
    <source>
        <dbReference type="Proteomes" id="UP000239663"/>
    </source>
</evidence>
<comment type="pathway">
    <text evidence="4">Cofactor biosynthesis; (R)-pantothenate biosynthesis; (R)-pantoate from 3-methyl-2-oxobutanoate: step 2/2.</text>
</comment>
<dbReference type="Pfam" id="PF08546">
    <property type="entry name" value="ApbA_C"/>
    <property type="match status" value="1"/>
</dbReference>
<dbReference type="GO" id="GO:0015940">
    <property type="term" value="P:pantothenate biosynthetic process"/>
    <property type="evidence" value="ECO:0007669"/>
    <property type="project" value="UniProtKB-UniPathway"/>
</dbReference>
<dbReference type="SUPFAM" id="SSF48179">
    <property type="entry name" value="6-phosphogluconate dehydrogenase C-terminal domain-like"/>
    <property type="match status" value="1"/>
</dbReference>
<organism evidence="7 8">
    <name type="scientific">Pradoshia eiseniae</name>
    <dbReference type="NCBI Taxonomy" id="2064768"/>
    <lineage>
        <taxon>Bacteria</taxon>
        <taxon>Bacillati</taxon>
        <taxon>Bacillota</taxon>
        <taxon>Bacilli</taxon>
        <taxon>Bacillales</taxon>
        <taxon>Bacillaceae</taxon>
        <taxon>Pradoshia</taxon>
    </lineage>
</organism>
<reference evidence="7 8" key="1">
    <citation type="submission" date="2017-12" db="EMBL/GenBank/DDBJ databases">
        <title>Taxonomic description and draft genome of Pradoshia cofamensis Gen. nov., sp. nov., a thermotolerant bacillale isolated from anterior gut of earthworm Eisenia fetida.</title>
        <authorList>
            <person name="Saha T."/>
            <person name="Chakraborty R."/>
        </authorList>
    </citation>
    <scope>NUCLEOTIDE SEQUENCE [LARGE SCALE GENOMIC DNA]</scope>
    <source>
        <strain evidence="7 8">EAG3</strain>
    </source>
</reference>
<dbReference type="OrthoDB" id="9793586at2"/>
<keyword evidence="3 4" id="KW-0560">Oxidoreductase</keyword>
<comment type="caution">
    <text evidence="7">The sequence shown here is derived from an EMBL/GenBank/DDBJ whole genome shotgun (WGS) entry which is preliminary data.</text>
</comment>
<dbReference type="Pfam" id="PF02558">
    <property type="entry name" value="ApbA"/>
    <property type="match status" value="1"/>
</dbReference>
<comment type="similarity">
    <text evidence="1 4">Belongs to the ketopantoate reductase family.</text>
</comment>
<dbReference type="EMBL" id="PKOZ01000015">
    <property type="protein sequence ID" value="PQD94032.1"/>
    <property type="molecule type" value="Genomic_DNA"/>
</dbReference>
<dbReference type="GO" id="GO:0008677">
    <property type="term" value="F:2-dehydropantoate 2-reductase activity"/>
    <property type="evidence" value="ECO:0007669"/>
    <property type="project" value="UniProtKB-EC"/>
</dbReference>
<dbReference type="UniPathway" id="UPA00028">
    <property type="reaction ID" value="UER00004"/>
</dbReference>